<dbReference type="InterPro" id="IPR020568">
    <property type="entry name" value="Ribosomal_Su5_D2-typ_SF"/>
</dbReference>
<evidence type="ECO:0000256" key="3">
    <source>
        <dbReference type="ARBA" id="ARBA00022759"/>
    </source>
</evidence>
<dbReference type="EMBL" id="QWLM01000012">
    <property type="protein sequence ID" value="RHW44959.1"/>
    <property type="molecule type" value="Genomic_DNA"/>
</dbReference>
<evidence type="ECO:0000256" key="6">
    <source>
        <dbReference type="HAMAP-Rule" id="MF_00227"/>
    </source>
</evidence>
<reference evidence="8 9" key="1">
    <citation type="submission" date="2018-08" db="EMBL/GenBank/DDBJ databases">
        <title>Whole genome sequence analysis of Dermacoccus abyssi bacteria isolated from Deep Mariana trench Micromonospora spp reveals genes involved in the environmental adaptation and production of secondary metabolites.</title>
        <authorList>
            <person name="Abdel-Mageed W.M."/>
            <person name="Lehri B."/>
            <person name="Nouioui I."/>
            <person name="Goodfellow I."/>
            <person name="Jaspars M."/>
            <person name="Karlyshev A."/>
        </authorList>
    </citation>
    <scope>NUCLEOTIDE SEQUENCE [LARGE SCALE GENOMIC DNA]</scope>
    <source>
        <strain evidence="8 9">MT1.1</strain>
    </source>
</reference>
<dbReference type="InterPro" id="IPR014721">
    <property type="entry name" value="Ribsml_uS5_D2-typ_fold_subgr"/>
</dbReference>
<dbReference type="SUPFAM" id="SSF54211">
    <property type="entry name" value="Ribosomal protein S5 domain 2-like"/>
    <property type="match status" value="1"/>
</dbReference>
<dbReference type="Pfam" id="PF00825">
    <property type="entry name" value="Ribonuclease_P"/>
    <property type="match status" value="1"/>
</dbReference>
<keyword evidence="2 6" id="KW-0540">Nuclease</keyword>
<keyword evidence="5 6" id="KW-0694">RNA-binding</keyword>
<comment type="subunit">
    <text evidence="6">Consists of a catalytic RNA component (M1 or rnpB) and a protein subunit.</text>
</comment>
<keyword evidence="4 6" id="KW-0378">Hydrolase</keyword>
<comment type="catalytic activity">
    <reaction evidence="6">
        <text>Endonucleolytic cleavage of RNA, removing 5'-extranucleotides from tRNA precursor.</text>
        <dbReference type="EC" id="3.1.26.5"/>
    </reaction>
</comment>
<dbReference type="NCBIfam" id="TIGR00188">
    <property type="entry name" value="rnpA"/>
    <property type="match status" value="1"/>
</dbReference>
<protein>
    <recommendedName>
        <fullName evidence="6 7">Ribonuclease P protein component</fullName>
        <shortName evidence="6">RNase P protein</shortName>
        <shortName evidence="6">RNaseP protein</shortName>
        <ecNumber evidence="6 7">3.1.26.5</ecNumber>
    </recommendedName>
    <alternativeName>
        <fullName evidence="6">Protein C5</fullName>
    </alternativeName>
</protein>
<accession>A0A417Z2V2</accession>
<evidence type="ECO:0000256" key="5">
    <source>
        <dbReference type="ARBA" id="ARBA00022884"/>
    </source>
</evidence>
<keyword evidence="1 6" id="KW-0819">tRNA processing</keyword>
<dbReference type="Proteomes" id="UP000285376">
    <property type="component" value="Unassembled WGS sequence"/>
</dbReference>
<proteinExistence type="inferred from homology"/>
<evidence type="ECO:0000313" key="8">
    <source>
        <dbReference type="EMBL" id="RHW44959.1"/>
    </source>
</evidence>
<comment type="function">
    <text evidence="6">RNaseP catalyzes the removal of the 5'-leader sequence from pre-tRNA to produce the mature 5'-terminus. It can also cleave other RNA substrates such as 4.5S RNA. The protein component plays an auxiliary but essential role in vivo by binding to the 5'-leader sequence and broadening the substrate specificity of the ribozyme.</text>
</comment>
<organism evidence="8 9">
    <name type="scientific">Dermacoccus abyssi</name>
    <dbReference type="NCBI Taxonomy" id="322596"/>
    <lineage>
        <taxon>Bacteria</taxon>
        <taxon>Bacillati</taxon>
        <taxon>Actinomycetota</taxon>
        <taxon>Actinomycetes</taxon>
        <taxon>Micrococcales</taxon>
        <taxon>Dermacoccaceae</taxon>
        <taxon>Dermacoccus</taxon>
    </lineage>
</organism>
<dbReference type="InterPro" id="IPR000100">
    <property type="entry name" value="RNase_P"/>
</dbReference>
<evidence type="ECO:0000256" key="4">
    <source>
        <dbReference type="ARBA" id="ARBA00022801"/>
    </source>
</evidence>
<evidence type="ECO:0000256" key="7">
    <source>
        <dbReference type="NCBIfam" id="TIGR00188"/>
    </source>
</evidence>
<dbReference type="RefSeq" id="WP_118913932.1">
    <property type="nucleotide sequence ID" value="NZ_CBCRVH010000013.1"/>
</dbReference>
<sequence>MLPAPHRLRDAGQYRAVLRNRRSGRAGGSLLVVQMIDADASGLAHPERVGPRVGFVVSKAVGNAVVRSRTKRVLRHLVRDELPRLDPSLDIVVRANPAIAGAGTDAVRAELQRMLTKAHKRIRTDDGVPRETASAGAKR</sequence>
<dbReference type="PANTHER" id="PTHR33992:SF1">
    <property type="entry name" value="RIBONUCLEASE P PROTEIN COMPONENT"/>
    <property type="match status" value="1"/>
</dbReference>
<dbReference type="AlphaFoldDB" id="A0A417Z2V2"/>
<dbReference type="GO" id="GO:0004526">
    <property type="term" value="F:ribonuclease P activity"/>
    <property type="evidence" value="ECO:0007669"/>
    <property type="project" value="UniProtKB-UniRule"/>
</dbReference>
<name>A0A417Z2V2_9MICO</name>
<dbReference type="HAMAP" id="MF_00227">
    <property type="entry name" value="RNase_P"/>
    <property type="match status" value="1"/>
</dbReference>
<dbReference type="GO" id="GO:0030677">
    <property type="term" value="C:ribonuclease P complex"/>
    <property type="evidence" value="ECO:0007669"/>
    <property type="project" value="TreeGrafter"/>
</dbReference>
<dbReference type="GO" id="GO:0001682">
    <property type="term" value="P:tRNA 5'-leader removal"/>
    <property type="evidence" value="ECO:0007669"/>
    <property type="project" value="UniProtKB-UniRule"/>
</dbReference>
<keyword evidence="3 6" id="KW-0255">Endonuclease</keyword>
<comment type="caution">
    <text evidence="8">The sequence shown here is derived from an EMBL/GenBank/DDBJ whole genome shotgun (WGS) entry which is preliminary data.</text>
</comment>
<evidence type="ECO:0000256" key="2">
    <source>
        <dbReference type="ARBA" id="ARBA00022722"/>
    </source>
</evidence>
<gene>
    <name evidence="6 8" type="primary">rnpA</name>
    <name evidence="8" type="ORF">D1832_10675</name>
</gene>
<dbReference type="GO" id="GO:0000049">
    <property type="term" value="F:tRNA binding"/>
    <property type="evidence" value="ECO:0007669"/>
    <property type="project" value="UniProtKB-UniRule"/>
</dbReference>
<dbReference type="PANTHER" id="PTHR33992">
    <property type="entry name" value="RIBONUCLEASE P PROTEIN COMPONENT"/>
    <property type="match status" value="1"/>
</dbReference>
<comment type="similarity">
    <text evidence="6">Belongs to the RnpA family.</text>
</comment>
<dbReference type="EC" id="3.1.26.5" evidence="6 7"/>
<dbReference type="GO" id="GO:0042781">
    <property type="term" value="F:3'-tRNA processing endoribonuclease activity"/>
    <property type="evidence" value="ECO:0007669"/>
    <property type="project" value="TreeGrafter"/>
</dbReference>
<evidence type="ECO:0000313" key="9">
    <source>
        <dbReference type="Proteomes" id="UP000285376"/>
    </source>
</evidence>
<dbReference type="Gene3D" id="3.30.230.10">
    <property type="match status" value="1"/>
</dbReference>
<evidence type="ECO:0000256" key="1">
    <source>
        <dbReference type="ARBA" id="ARBA00022694"/>
    </source>
</evidence>